<dbReference type="OrthoDB" id="10023921at2759"/>
<dbReference type="InterPro" id="IPR038901">
    <property type="entry name" value="HEXDC-like"/>
</dbReference>
<dbReference type="InterPro" id="IPR017853">
    <property type="entry name" value="GH"/>
</dbReference>
<accession>A0A9J6GDL0</accession>
<protein>
    <recommendedName>
        <fullName evidence="4">Beta-N-acetylhexosaminidase</fullName>
    </recommendedName>
</protein>
<evidence type="ECO:0000256" key="1">
    <source>
        <dbReference type="SAM" id="SignalP"/>
    </source>
</evidence>
<comment type="caution">
    <text evidence="2">The sequence shown here is derived from an EMBL/GenBank/DDBJ whole genome shotgun (WGS) entry which is preliminary data.</text>
</comment>
<dbReference type="Proteomes" id="UP000821853">
    <property type="component" value="Chromosome 4"/>
</dbReference>
<reference evidence="2 3" key="1">
    <citation type="journal article" date="2020" name="Cell">
        <title>Large-Scale Comparative Analyses of Tick Genomes Elucidate Their Genetic Diversity and Vector Capacities.</title>
        <authorList>
            <consortium name="Tick Genome and Microbiome Consortium (TIGMIC)"/>
            <person name="Jia N."/>
            <person name="Wang J."/>
            <person name="Shi W."/>
            <person name="Du L."/>
            <person name="Sun Y."/>
            <person name="Zhan W."/>
            <person name="Jiang J.F."/>
            <person name="Wang Q."/>
            <person name="Zhang B."/>
            <person name="Ji P."/>
            <person name="Bell-Sakyi L."/>
            <person name="Cui X.M."/>
            <person name="Yuan T.T."/>
            <person name="Jiang B.G."/>
            <person name="Yang W.F."/>
            <person name="Lam T.T."/>
            <person name="Chang Q.C."/>
            <person name="Ding S.J."/>
            <person name="Wang X.J."/>
            <person name="Zhu J.G."/>
            <person name="Ruan X.D."/>
            <person name="Zhao L."/>
            <person name="Wei J.T."/>
            <person name="Ye R.Z."/>
            <person name="Que T.C."/>
            <person name="Du C.H."/>
            <person name="Zhou Y.H."/>
            <person name="Cheng J.X."/>
            <person name="Dai P.F."/>
            <person name="Guo W.B."/>
            <person name="Han X.H."/>
            <person name="Huang E.J."/>
            <person name="Li L.F."/>
            <person name="Wei W."/>
            <person name="Gao Y.C."/>
            <person name="Liu J.Z."/>
            <person name="Shao H.Z."/>
            <person name="Wang X."/>
            <person name="Wang C.C."/>
            <person name="Yang T.C."/>
            <person name="Huo Q.B."/>
            <person name="Li W."/>
            <person name="Chen H.Y."/>
            <person name="Chen S.E."/>
            <person name="Zhou L.G."/>
            <person name="Ni X.B."/>
            <person name="Tian J.H."/>
            <person name="Sheng Y."/>
            <person name="Liu T."/>
            <person name="Pan Y.S."/>
            <person name="Xia L.Y."/>
            <person name="Li J."/>
            <person name="Zhao F."/>
            <person name="Cao W.C."/>
        </authorList>
    </citation>
    <scope>NUCLEOTIDE SEQUENCE [LARGE SCALE GENOMIC DNA]</scope>
    <source>
        <strain evidence="2">HaeL-2018</strain>
    </source>
</reference>
<proteinExistence type="predicted"/>
<name>A0A9J6GDL0_HAELO</name>
<keyword evidence="3" id="KW-1185">Reference proteome</keyword>
<evidence type="ECO:0000313" key="2">
    <source>
        <dbReference type="EMBL" id="KAH9373179.1"/>
    </source>
</evidence>
<dbReference type="GO" id="GO:0015929">
    <property type="term" value="F:hexosaminidase activity"/>
    <property type="evidence" value="ECO:0007669"/>
    <property type="project" value="InterPro"/>
</dbReference>
<sequence length="506" mass="56220">MARAFLVVLLVPAIEAAISIIPPHRLVHLDLKGAPPKASYLITIMPVLKKLGATGLLVEYEDTFPFVGEPLHALASSEAYTRQELRAVLDAASDHGLTVVPMVNTFDKLEYVLKHPQFAKYRESSTSPGSLCPSNPAGVKLMTDILDQILHFHHARELYYVHIGCGDVAALGVCSLCKARRFRHPTSNDTRSLGRFGLYDKYMLYMSYVQLITDYVKERHGVKTIVWHDTLSRIPNELYRLLPINLHVEVMMATHRMDLEFSAWLNFASRFGDSLWMATSFKEVDEAPALYPVLKSRVRSHVEWIGAMAEWKDHVRFPGVALMGPQQSSHGAPLRELLPVSLPSLAVCLAVIRKAGKLPGVKGDFTPIEQVLACNRTINTDDETNVQGVNCGFPGSSIVREIGSLETLRHHVNLLPHLASCKQNDHQGSRSNGKDCDKNLHAQLAELLVLHRTLRKALQEVYSDDVANQYAKVAVAPLMSDIKHKQAILRSQGSLRSLLSSTPGDL</sequence>
<keyword evidence="1" id="KW-0732">Signal</keyword>
<dbReference type="AlphaFoldDB" id="A0A9J6GDL0"/>
<dbReference type="Gene3D" id="3.20.20.80">
    <property type="entry name" value="Glycosidases"/>
    <property type="match status" value="1"/>
</dbReference>
<dbReference type="EMBL" id="JABSTR010000006">
    <property type="protein sequence ID" value="KAH9373179.1"/>
    <property type="molecule type" value="Genomic_DNA"/>
</dbReference>
<dbReference type="VEuPathDB" id="VectorBase:HLOH_064589"/>
<feature type="chain" id="PRO_5039897797" description="Beta-N-acetylhexosaminidase" evidence="1">
    <location>
        <begin position="17"/>
        <end position="506"/>
    </location>
</feature>
<evidence type="ECO:0000313" key="3">
    <source>
        <dbReference type="Proteomes" id="UP000821853"/>
    </source>
</evidence>
<dbReference type="OMA" id="ELYYVHI"/>
<evidence type="ECO:0008006" key="4">
    <source>
        <dbReference type="Google" id="ProtNLM"/>
    </source>
</evidence>
<organism evidence="2 3">
    <name type="scientific">Haemaphysalis longicornis</name>
    <name type="common">Bush tick</name>
    <dbReference type="NCBI Taxonomy" id="44386"/>
    <lineage>
        <taxon>Eukaryota</taxon>
        <taxon>Metazoa</taxon>
        <taxon>Ecdysozoa</taxon>
        <taxon>Arthropoda</taxon>
        <taxon>Chelicerata</taxon>
        <taxon>Arachnida</taxon>
        <taxon>Acari</taxon>
        <taxon>Parasitiformes</taxon>
        <taxon>Ixodida</taxon>
        <taxon>Ixodoidea</taxon>
        <taxon>Ixodidae</taxon>
        <taxon>Haemaphysalinae</taxon>
        <taxon>Haemaphysalis</taxon>
    </lineage>
</organism>
<dbReference type="SUPFAM" id="SSF51445">
    <property type="entry name" value="(Trans)glycosidases"/>
    <property type="match status" value="1"/>
</dbReference>
<dbReference type="PANTHER" id="PTHR21040:SF8">
    <property type="entry name" value="BCDNA.GH04120"/>
    <property type="match status" value="1"/>
</dbReference>
<feature type="signal peptide" evidence="1">
    <location>
        <begin position="1"/>
        <end position="16"/>
    </location>
</feature>
<gene>
    <name evidence="2" type="ORF">HPB48_004924</name>
</gene>
<dbReference type="PANTHER" id="PTHR21040">
    <property type="entry name" value="BCDNA.GH04120"/>
    <property type="match status" value="1"/>
</dbReference>